<organism evidence="2 3">
    <name type="scientific">Rhodanobacter denitrificans</name>
    <dbReference type="NCBI Taxonomy" id="666685"/>
    <lineage>
        <taxon>Bacteria</taxon>
        <taxon>Pseudomonadati</taxon>
        <taxon>Pseudomonadota</taxon>
        <taxon>Gammaproteobacteria</taxon>
        <taxon>Lysobacterales</taxon>
        <taxon>Rhodanobacteraceae</taxon>
        <taxon>Rhodanobacter</taxon>
    </lineage>
</organism>
<accession>A0A2W5MIA3</accession>
<evidence type="ECO:0000313" key="3">
    <source>
        <dbReference type="Proteomes" id="UP000249046"/>
    </source>
</evidence>
<evidence type="ECO:0000256" key="1">
    <source>
        <dbReference type="SAM" id="SignalP"/>
    </source>
</evidence>
<keyword evidence="1" id="KW-0732">Signal</keyword>
<name>A0A2W5MIA3_9GAMM</name>
<dbReference type="EMBL" id="QFPO01000004">
    <property type="protein sequence ID" value="PZQ17323.1"/>
    <property type="molecule type" value="Genomic_DNA"/>
</dbReference>
<dbReference type="AlphaFoldDB" id="A0A2W5MIA3"/>
<proteinExistence type="predicted"/>
<protein>
    <submittedName>
        <fullName evidence="2">Uncharacterized protein</fullName>
    </submittedName>
</protein>
<evidence type="ECO:0000313" key="2">
    <source>
        <dbReference type="EMBL" id="PZQ17323.1"/>
    </source>
</evidence>
<sequence length="680" mass="69214">MSRPSVRGRRNAPVAFLVRAFASVAWLAALVAAPAAQADIALTATASSTTYTRGQINSYVIDLRLISEAYAGADTTIFRVPEGVTLSAIRERNTFSFCSDVDVLVLGMGTREGGWYQRGYPQPAGCGSLSGSPAPGELQVVIVDLDVSADYAGPLPLEIHLIGDGTGKPPNEASITLNLADDGSAAQTWHFDALNAPALPAGWTTGASGAATAWVTQTDLADSAPNAVHTPAPAAAGEAILTSAPIMVPAGGGEVQFRQRLATEAGADGGVLEIAIDGGAFADVIAAGGHFTTGGYTGPLTAAPACGAGTHPLAGRMAWSGSQAAFAPVAVALPIAAAGRSVQLRWRLASDCTGTVDGANGWWIDDVRMAGTTPHIAAPARLAVSVGAGAKHLETVDIGNAGGGLLGYAVTAATDDCAVPGGPSWLQLGDATGQVAGGAQDMVALTIDATDLPAGDYAARLCVAGNDTDTIRAIPLQLRVGAEPCGAADRLFANGFDDDADGVCGGALRTFDDAEAFLAAVAPGADRNTFTGLRSGYVHGPLAFGDGDFTYQATGSPAGFFGNLFLFAGAGMLAPMGPGPDSLLTIDFTGAPVTALGGHFWGQLFFVSTSIEENLQLPTPIVLTLDDGTVETFTATSQRDFRGFVATRPIRRLTIAAPVALPDGDYAWGVFDNLIVGRAR</sequence>
<reference evidence="2 3" key="1">
    <citation type="submission" date="2017-08" db="EMBL/GenBank/DDBJ databases">
        <title>Infants hospitalized years apart are colonized by the same room-sourced microbial strains.</title>
        <authorList>
            <person name="Brooks B."/>
            <person name="Olm M.R."/>
            <person name="Firek B.A."/>
            <person name="Baker R."/>
            <person name="Thomas B.C."/>
            <person name="Morowitz M.J."/>
            <person name="Banfield J.F."/>
        </authorList>
    </citation>
    <scope>NUCLEOTIDE SEQUENCE [LARGE SCALE GENOMIC DNA]</scope>
    <source>
        <strain evidence="2">S2_005_003_R2_42</strain>
    </source>
</reference>
<dbReference type="Proteomes" id="UP000249046">
    <property type="component" value="Unassembled WGS sequence"/>
</dbReference>
<feature type="signal peptide" evidence="1">
    <location>
        <begin position="1"/>
        <end position="38"/>
    </location>
</feature>
<comment type="caution">
    <text evidence="2">The sequence shown here is derived from an EMBL/GenBank/DDBJ whole genome shotgun (WGS) entry which is preliminary data.</text>
</comment>
<gene>
    <name evidence="2" type="ORF">DI564_05790</name>
</gene>
<feature type="chain" id="PRO_5016179368" evidence="1">
    <location>
        <begin position="39"/>
        <end position="680"/>
    </location>
</feature>